<accession>A0A226EYF1</accession>
<feature type="transmembrane region" description="Helical" evidence="2">
    <location>
        <begin position="223"/>
        <end position="242"/>
    </location>
</feature>
<evidence type="ECO:0000256" key="1">
    <source>
        <dbReference type="SAM" id="MobiDB-lite"/>
    </source>
</evidence>
<feature type="compositionally biased region" description="Basic and acidic residues" evidence="1">
    <location>
        <begin position="24"/>
        <end position="40"/>
    </location>
</feature>
<gene>
    <name evidence="3" type="ORF">Fcan01_02465</name>
</gene>
<evidence type="ECO:0000256" key="2">
    <source>
        <dbReference type="SAM" id="Phobius"/>
    </source>
</evidence>
<dbReference type="Proteomes" id="UP000198287">
    <property type="component" value="Unassembled WGS sequence"/>
</dbReference>
<feature type="compositionally biased region" description="Low complexity" evidence="1">
    <location>
        <begin position="506"/>
        <end position="519"/>
    </location>
</feature>
<evidence type="ECO:0000313" key="4">
    <source>
        <dbReference type="Proteomes" id="UP000198287"/>
    </source>
</evidence>
<protein>
    <submittedName>
        <fullName evidence="3">Uncharacterized protein</fullName>
    </submittedName>
</protein>
<keyword evidence="4" id="KW-1185">Reference proteome</keyword>
<dbReference type="AlphaFoldDB" id="A0A226EYF1"/>
<organism evidence="3 4">
    <name type="scientific">Folsomia candida</name>
    <name type="common">Springtail</name>
    <dbReference type="NCBI Taxonomy" id="158441"/>
    <lineage>
        <taxon>Eukaryota</taxon>
        <taxon>Metazoa</taxon>
        <taxon>Ecdysozoa</taxon>
        <taxon>Arthropoda</taxon>
        <taxon>Hexapoda</taxon>
        <taxon>Collembola</taxon>
        <taxon>Entomobryomorpha</taxon>
        <taxon>Isotomoidea</taxon>
        <taxon>Isotomidae</taxon>
        <taxon>Proisotominae</taxon>
        <taxon>Folsomia</taxon>
    </lineage>
</organism>
<sequence>MPEEEKYETADISPYPDLPDDEELRAGEDVSRPEVRRPAADDPLYGNPTVLDEAEEGAGPSEVIIWPSNRGDATTHAEKTPVRKENRLLHYRTLQAKSETAWTSIRENVSAIAGEAYILRSERTVEEAGEVDLDEKEARAWEILEKLKNSNFFQSLSEKNKRAVIAEQERRGGVIHALDIIALKEKGEKVDTDDEEYITDRKQREKKEEDFRLRYLWTKRSKLLNWSMSSIFHLVVIINFGICLEESYAIIIEHAKFDRLYLNDDFNCLERVISGDSVNHFFNIIHACTCVAVLFTDQLETASLCWAFVLAQICHACCDTFQFLYNVRFPSEDKTVDTFESVALFMLYIAYLLLSTLIVIHRYYDMTNILQKRTQRFTSSIYSGRLLNEHIIYKNESKFLQKKYTLRQAQALQIYGIVQKIQHFKNRGIKPNPLDIQNDVKLACDMLKNLKNLTGPNLLRELRKRNAKRLKALQDMDSLDEIGVNAQGDRGRRRKERKSKSKKNNNAKISNNENETPTT</sequence>
<proteinExistence type="predicted"/>
<feature type="region of interest" description="Disordered" evidence="1">
    <location>
        <begin position="1"/>
        <end position="57"/>
    </location>
</feature>
<keyword evidence="2" id="KW-1133">Transmembrane helix</keyword>
<dbReference type="EMBL" id="LNIX01000001">
    <property type="protein sequence ID" value="OXA62603.1"/>
    <property type="molecule type" value="Genomic_DNA"/>
</dbReference>
<dbReference type="OrthoDB" id="10569550at2759"/>
<feature type="region of interest" description="Disordered" evidence="1">
    <location>
        <begin position="481"/>
        <end position="519"/>
    </location>
</feature>
<evidence type="ECO:0000313" key="3">
    <source>
        <dbReference type="EMBL" id="OXA62603.1"/>
    </source>
</evidence>
<reference evidence="3 4" key="1">
    <citation type="submission" date="2015-12" db="EMBL/GenBank/DDBJ databases">
        <title>The genome of Folsomia candida.</title>
        <authorList>
            <person name="Faddeeva A."/>
            <person name="Derks M.F."/>
            <person name="Anvar Y."/>
            <person name="Smit S."/>
            <person name="Van Straalen N."/>
            <person name="Roelofs D."/>
        </authorList>
    </citation>
    <scope>NUCLEOTIDE SEQUENCE [LARGE SCALE GENOMIC DNA]</scope>
    <source>
        <strain evidence="3 4">VU population</strain>
        <tissue evidence="3">Whole body</tissue>
    </source>
</reference>
<name>A0A226EYF1_FOLCA</name>
<comment type="caution">
    <text evidence="3">The sequence shown here is derived from an EMBL/GenBank/DDBJ whole genome shotgun (WGS) entry which is preliminary data.</text>
</comment>
<feature type="compositionally biased region" description="Basic residues" evidence="1">
    <location>
        <begin position="491"/>
        <end position="505"/>
    </location>
</feature>
<feature type="transmembrane region" description="Helical" evidence="2">
    <location>
        <begin position="345"/>
        <end position="364"/>
    </location>
</feature>
<keyword evidence="2" id="KW-0812">Transmembrane</keyword>
<keyword evidence="2" id="KW-0472">Membrane</keyword>